<evidence type="ECO:0000256" key="1">
    <source>
        <dbReference type="SAM" id="MobiDB-lite"/>
    </source>
</evidence>
<feature type="region of interest" description="Disordered" evidence="1">
    <location>
        <begin position="1"/>
        <end position="29"/>
    </location>
</feature>
<dbReference type="EMBL" id="HACA01004294">
    <property type="protein sequence ID" value="CDW21655.1"/>
    <property type="molecule type" value="Transcribed_RNA"/>
</dbReference>
<name>A0A0K2T768_LEPSM</name>
<reference evidence="2" key="1">
    <citation type="submission" date="2014-05" db="EMBL/GenBank/DDBJ databases">
        <authorList>
            <person name="Chronopoulou M."/>
        </authorList>
    </citation>
    <scope>NUCLEOTIDE SEQUENCE</scope>
    <source>
        <tissue evidence="2">Whole organism</tissue>
    </source>
</reference>
<feature type="compositionally biased region" description="Polar residues" evidence="1">
    <location>
        <begin position="44"/>
        <end position="54"/>
    </location>
</feature>
<organism evidence="2">
    <name type="scientific">Lepeophtheirus salmonis</name>
    <name type="common">Salmon louse</name>
    <name type="synonym">Caligus salmonis</name>
    <dbReference type="NCBI Taxonomy" id="72036"/>
    <lineage>
        <taxon>Eukaryota</taxon>
        <taxon>Metazoa</taxon>
        <taxon>Ecdysozoa</taxon>
        <taxon>Arthropoda</taxon>
        <taxon>Crustacea</taxon>
        <taxon>Multicrustacea</taxon>
        <taxon>Hexanauplia</taxon>
        <taxon>Copepoda</taxon>
        <taxon>Siphonostomatoida</taxon>
        <taxon>Caligidae</taxon>
        <taxon>Lepeophtheirus</taxon>
    </lineage>
</organism>
<feature type="non-terminal residue" evidence="2">
    <location>
        <position position="1"/>
    </location>
</feature>
<feature type="non-terminal residue" evidence="2">
    <location>
        <position position="162"/>
    </location>
</feature>
<dbReference type="AlphaFoldDB" id="A0A0K2T768"/>
<sequence length="162" mass="18348">TISLKMVNPYRSSSESDYPNFSSIGPSSLEDIDEEKFRSDLERNSISSGSVQRHSTSKRVLYPNTVQKEDNVIPPNLHEIRHARLLKQAEQQAKHQGPNPIVLSIPSLKGETYSNAHDDTLSLRRASHWYNLFGLIDWKKLRRHFFSEGGSDVPSGSSNTKK</sequence>
<evidence type="ECO:0000313" key="2">
    <source>
        <dbReference type="EMBL" id="CDW21655.1"/>
    </source>
</evidence>
<proteinExistence type="predicted"/>
<feature type="compositionally biased region" description="Polar residues" evidence="1">
    <location>
        <begin position="10"/>
        <end position="26"/>
    </location>
</feature>
<feature type="region of interest" description="Disordered" evidence="1">
    <location>
        <begin position="40"/>
        <end position="59"/>
    </location>
</feature>
<protein>
    <submittedName>
        <fullName evidence="2">Uncharacterized protein</fullName>
    </submittedName>
</protein>
<accession>A0A0K2T768</accession>